<dbReference type="EMBL" id="DS113340">
    <property type="protein sequence ID" value="EAY10292.1"/>
    <property type="molecule type" value="Genomic_DNA"/>
</dbReference>
<dbReference type="VEuPathDB" id="TrichDB:TVAG_491490"/>
<sequence>MILPILCLFHAIRYEQKTLKKPKVVERVSNEELDIKVALININHGILERDYGTSDLNSLIDQICNEFHLEWSLVSNYFSRVKYASLSKTIMFRLDMDQADGDNRAGYLAGTVFKVTKMNGWYTVNVRQASVKGTIRR</sequence>
<dbReference type="Proteomes" id="UP000001542">
    <property type="component" value="Unassembled WGS sequence"/>
</dbReference>
<gene>
    <name evidence="1" type="ORF">TVAG_491490</name>
</gene>
<dbReference type="VEuPathDB" id="TrichDB:TVAGG3_1005920"/>
<dbReference type="AlphaFoldDB" id="A2EAI1"/>
<evidence type="ECO:0000313" key="1">
    <source>
        <dbReference type="EMBL" id="EAY10292.1"/>
    </source>
</evidence>
<organism evidence="1 2">
    <name type="scientific">Trichomonas vaginalis (strain ATCC PRA-98 / G3)</name>
    <dbReference type="NCBI Taxonomy" id="412133"/>
    <lineage>
        <taxon>Eukaryota</taxon>
        <taxon>Metamonada</taxon>
        <taxon>Parabasalia</taxon>
        <taxon>Trichomonadida</taxon>
        <taxon>Trichomonadidae</taxon>
        <taxon>Trichomonas</taxon>
    </lineage>
</organism>
<dbReference type="KEGG" id="tva:4768223"/>
<keyword evidence="2" id="KW-1185">Reference proteome</keyword>
<name>A2EAI1_TRIV3</name>
<evidence type="ECO:0000313" key="2">
    <source>
        <dbReference type="Proteomes" id="UP000001542"/>
    </source>
</evidence>
<dbReference type="InParanoid" id="A2EAI1"/>
<reference evidence="1" key="2">
    <citation type="journal article" date="2007" name="Science">
        <title>Draft genome sequence of the sexually transmitted pathogen Trichomonas vaginalis.</title>
        <authorList>
            <person name="Carlton J.M."/>
            <person name="Hirt R.P."/>
            <person name="Silva J.C."/>
            <person name="Delcher A.L."/>
            <person name="Schatz M."/>
            <person name="Zhao Q."/>
            <person name="Wortman J.R."/>
            <person name="Bidwell S.L."/>
            <person name="Alsmark U.C.M."/>
            <person name="Besteiro S."/>
            <person name="Sicheritz-Ponten T."/>
            <person name="Noel C.J."/>
            <person name="Dacks J.B."/>
            <person name="Foster P.G."/>
            <person name="Simillion C."/>
            <person name="Van de Peer Y."/>
            <person name="Miranda-Saavedra D."/>
            <person name="Barton G.J."/>
            <person name="Westrop G.D."/>
            <person name="Mueller S."/>
            <person name="Dessi D."/>
            <person name="Fiori P.L."/>
            <person name="Ren Q."/>
            <person name="Paulsen I."/>
            <person name="Zhang H."/>
            <person name="Bastida-Corcuera F.D."/>
            <person name="Simoes-Barbosa A."/>
            <person name="Brown M.T."/>
            <person name="Hayes R.D."/>
            <person name="Mukherjee M."/>
            <person name="Okumura C.Y."/>
            <person name="Schneider R."/>
            <person name="Smith A.J."/>
            <person name="Vanacova S."/>
            <person name="Villalvazo M."/>
            <person name="Haas B.J."/>
            <person name="Pertea M."/>
            <person name="Feldblyum T.V."/>
            <person name="Utterback T.R."/>
            <person name="Shu C.L."/>
            <person name="Osoegawa K."/>
            <person name="de Jong P.J."/>
            <person name="Hrdy I."/>
            <person name="Horvathova L."/>
            <person name="Zubacova Z."/>
            <person name="Dolezal P."/>
            <person name="Malik S.B."/>
            <person name="Logsdon J.M. Jr."/>
            <person name="Henze K."/>
            <person name="Gupta A."/>
            <person name="Wang C.C."/>
            <person name="Dunne R.L."/>
            <person name="Upcroft J.A."/>
            <person name="Upcroft P."/>
            <person name="White O."/>
            <person name="Salzberg S.L."/>
            <person name="Tang P."/>
            <person name="Chiu C.-H."/>
            <person name="Lee Y.-S."/>
            <person name="Embley T.M."/>
            <person name="Coombs G.H."/>
            <person name="Mottram J.C."/>
            <person name="Tachezy J."/>
            <person name="Fraser-Liggett C.M."/>
            <person name="Johnson P.J."/>
        </authorList>
    </citation>
    <scope>NUCLEOTIDE SEQUENCE [LARGE SCALE GENOMIC DNA]</scope>
    <source>
        <strain evidence="1">G3</strain>
    </source>
</reference>
<dbReference type="RefSeq" id="XP_001322515.1">
    <property type="nucleotide sequence ID" value="XM_001322480.1"/>
</dbReference>
<accession>A2EAI1</accession>
<proteinExistence type="predicted"/>
<reference evidence="1" key="1">
    <citation type="submission" date="2006-10" db="EMBL/GenBank/DDBJ databases">
        <authorList>
            <person name="Amadeo P."/>
            <person name="Zhao Q."/>
            <person name="Wortman J."/>
            <person name="Fraser-Liggett C."/>
            <person name="Carlton J."/>
        </authorList>
    </citation>
    <scope>NUCLEOTIDE SEQUENCE</scope>
    <source>
        <strain evidence="1">G3</strain>
    </source>
</reference>
<protein>
    <submittedName>
        <fullName evidence="1">Uncharacterized protein</fullName>
    </submittedName>
</protein>